<dbReference type="InterPro" id="IPR018644">
    <property type="entry name" value="DUF2071"/>
</dbReference>
<protein>
    <recommendedName>
        <fullName evidence="3">DUF2071 domain-containing protein</fullName>
    </recommendedName>
</protein>
<name>A0A1H5H0L1_9ACTN</name>
<organism evidence="1 2">
    <name type="scientific">Streptomyces misionensis</name>
    <dbReference type="NCBI Taxonomy" id="67331"/>
    <lineage>
        <taxon>Bacteria</taxon>
        <taxon>Bacillati</taxon>
        <taxon>Actinomycetota</taxon>
        <taxon>Actinomycetes</taxon>
        <taxon>Kitasatosporales</taxon>
        <taxon>Streptomycetaceae</taxon>
        <taxon>Streptomyces</taxon>
    </lineage>
</organism>
<dbReference type="PANTHER" id="PTHR39186:SF1">
    <property type="entry name" value="DUF2071 DOMAIN-CONTAINING PROTEIN"/>
    <property type="match status" value="1"/>
</dbReference>
<evidence type="ECO:0008006" key="3">
    <source>
        <dbReference type="Google" id="ProtNLM"/>
    </source>
</evidence>
<dbReference type="Pfam" id="PF09844">
    <property type="entry name" value="DUF2071"/>
    <property type="match status" value="1"/>
</dbReference>
<evidence type="ECO:0000313" key="1">
    <source>
        <dbReference type="EMBL" id="SEE21430.1"/>
    </source>
</evidence>
<dbReference type="AlphaFoldDB" id="A0A1H5H0L1"/>
<sequence>MPLTRHGHHGRRGASGTHCDVRRACAAAYTPRAAGPFVRFRRVAAGKSGSVASYGAEQRVRLPALRAEWLTQTFVHWSYPAEQVQRLLPAGLTADTCDGRAWVSLTPFVMAGVRVPGSPLAVPPFAETNLRTYVRGRDGRDGLWFLSLEVASPVMLAARVIGAPYRLGHLGLSRDGDALTYAGVRGRGGPSYRLTVRPGEPLRPTRRDVWLTSRWRAFTRGYGVLWETPVEHEPWPLRAAHVEGLDETLTRAAGLPPPAGEPLAHFSDGVHTVRFAPSRPVWRKGRR</sequence>
<gene>
    <name evidence="1" type="ORF">SAMN04490357_7304</name>
</gene>
<evidence type="ECO:0000313" key="2">
    <source>
        <dbReference type="Proteomes" id="UP000182375"/>
    </source>
</evidence>
<dbReference type="EMBL" id="FNTD01000004">
    <property type="protein sequence ID" value="SEE21430.1"/>
    <property type="molecule type" value="Genomic_DNA"/>
</dbReference>
<dbReference type="PANTHER" id="PTHR39186">
    <property type="entry name" value="DUF2071 FAMILY PROTEIN"/>
    <property type="match status" value="1"/>
</dbReference>
<proteinExistence type="predicted"/>
<accession>A0A1H5H0L1</accession>
<dbReference type="InterPro" id="IPR023375">
    <property type="entry name" value="ADC_dom_sf"/>
</dbReference>
<dbReference type="STRING" id="67331.SAMN04490357_7304"/>
<dbReference type="SUPFAM" id="SSF160104">
    <property type="entry name" value="Acetoacetate decarboxylase-like"/>
    <property type="match status" value="1"/>
</dbReference>
<dbReference type="Proteomes" id="UP000182375">
    <property type="component" value="Unassembled WGS sequence"/>
</dbReference>
<dbReference type="Gene3D" id="2.40.400.10">
    <property type="entry name" value="Acetoacetate decarboxylase-like"/>
    <property type="match status" value="1"/>
</dbReference>
<reference evidence="1 2" key="1">
    <citation type="submission" date="2016-10" db="EMBL/GenBank/DDBJ databases">
        <authorList>
            <person name="de Groot N.N."/>
        </authorList>
    </citation>
    <scope>NUCLEOTIDE SEQUENCE [LARGE SCALE GENOMIC DNA]</scope>
    <source>
        <strain evidence="1 2">DSM 40306</strain>
    </source>
</reference>